<dbReference type="PANTHER" id="PTHR11680:SF35">
    <property type="entry name" value="SERINE HYDROXYMETHYLTRANSFERASE 1"/>
    <property type="match status" value="1"/>
</dbReference>
<dbReference type="GO" id="GO:0032259">
    <property type="term" value="P:methylation"/>
    <property type="evidence" value="ECO:0007669"/>
    <property type="project" value="UniProtKB-KW"/>
</dbReference>
<comment type="subunit">
    <text evidence="4 9">Homodimer.</text>
</comment>
<dbReference type="FunFam" id="3.40.640.10:FF:000001">
    <property type="entry name" value="Serine hydroxymethyltransferase"/>
    <property type="match status" value="1"/>
</dbReference>
<dbReference type="PANTHER" id="PTHR11680">
    <property type="entry name" value="SERINE HYDROXYMETHYLTRANSFERASE"/>
    <property type="match status" value="1"/>
</dbReference>
<dbReference type="GO" id="GO:0019264">
    <property type="term" value="P:glycine biosynthetic process from serine"/>
    <property type="evidence" value="ECO:0007669"/>
    <property type="project" value="UniProtKB-UniRule"/>
</dbReference>
<evidence type="ECO:0000256" key="6">
    <source>
        <dbReference type="ARBA" id="ARBA00022563"/>
    </source>
</evidence>
<comment type="pathway">
    <text evidence="9">One-carbon metabolism; tetrahydrofolate interconversion.</text>
</comment>
<feature type="binding site" evidence="9">
    <location>
        <position position="117"/>
    </location>
    <ligand>
        <name>(6S)-5,6,7,8-tetrahydrofolate</name>
        <dbReference type="ChEBI" id="CHEBI:57453"/>
    </ligand>
</feature>
<feature type="binding site" evidence="9">
    <location>
        <begin position="121"/>
        <end position="123"/>
    </location>
    <ligand>
        <name>(6S)-5,6,7,8-tetrahydrofolate</name>
        <dbReference type="ChEBI" id="CHEBI:57453"/>
    </ligand>
</feature>
<evidence type="ECO:0000256" key="8">
    <source>
        <dbReference type="ARBA" id="ARBA00022898"/>
    </source>
</evidence>
<dbReference type="GO" id="GO:0035999">
    <property type="term" value="P:tetrahydrofolate interconversion"/>
    <property type="evidence" value="ECO:0007669"/>
    <property type="project" value="UniProtKB-UniRule"/>
</dbReference>
<dbReference type="Gene3D" id="3.90.1150.10">
    <property type="entry name" value="Aspartate Aminotransferase, domain 1"/>
    <property type="match status" value="1"/>
</dbReference>
<dbReference type="InterPro" id="IPR001085">
    <property type="entry name" value="Ser_HO-MeTrfase"/>
</dbReference>
<dbReference type="CDD" id="cd00378">
    <property type="entry name" value="SHMT"/>
    <property type="match status" value="1"/>
</dbReference>
<evidence type="ECO:0000256" key="3">
    <source>
        <dbReference type="ARBA" id="ARBA00006376"/>
    </source>
</evidence>
<evidence type="ECO:0000313" key="13">
    <source>
        <dbReference type="Proteomes" id="UP000009374"/>
    </source>
</evidence>
<protein>
    <recommendedName>
        <fullName evidence="9">Serine hydroxymethyltransferase</fullName>
        <shortName evidence="9">SHMT</shortName>
        <shortName evidence="9">Serine methylase</shortName>
        <ecNumber evidence="9">2.1.2.1</ecNumber>
    </recommendedName>
</protein>
<dbReference type="Pfam" id="PF00464">
    <property type="entry name" value="SHMT"/>
    <property type="match status" value="1"/>
</dbReference>
<dbReference type="PIRSF" id="PIRSF000412">
    <property type="entry name" value="SHMT"/>
    <property type="match status" value="1"/>
</dbReference>
<comment type="subcellular location">
    <subcellularLocation>
        <location evidence="2 9">Cytoplasm</location>
    </subcellularLocation>
</comment>
<comment type="cofactor">
    <cofactor evidence="1 9 10">
        <name>pyridoxal 5'-phosphate</name>
        <dbReference type="ChEBI" id="CHEBI:597326"/>
    </cofactor>
</comment>
<dbReference type="InterPro" id="IPR015422">
    <property type="entry name" value="PyrdxlP-dep_Trfase_small"/>
</dbReference>
<evidence type="ECO:0000256" key="2">
    <source>
        <dbReference type="ARBA" id="ARBA00004496"/>
    </source>
</evidence>
<evidence type="ECO:0000259" key="11">
    <source>
        <dbReference type="Pfam" id="PF00464"/>
    </source>
</evidence>
<dbReference type="UniPathway" id="UPA00288">
    <property type="reaction ID" value="UER01023"/>
</dbReference>
<feature type="domain" description="Serine hydroxymethyltransferase-like" evidence="11">
    <location>
        <begin position="4"/>
        <end position="380"/>
    </location>
</feature>
<keyword evidence="6 9" id="KW-0554">One-carbon metabolism</keyword>
<proteinExistence type="inferred from homology"/>
<comment type="similarity">
    <text evidence="3 9">Belongs to the SHMT family.</text>
</comment>
<dbReference type="Proteomes" id="UP000009374">
    <property type="component" value="Unassembled WGS sequence"/>
</dbReference>
<evidence type="ECO:0000256" key="9">
    <source>
        <dbReference type="HAMAP-Rule" id="MF_00051"/>
    </source>
</evidence>
<feature type="modified residue" description="N6-(pyridoxal phosphate)lysine" evidence="9 10">
    <location>
        <position position="226"/>
    </location>
</feature>
<dbReference type="EMBL" id="GG693880">
    <property type="protein sequence ID" value="EES52045.1"/>
    <property type="molecule type" value="Genomic_DNA"/>
</dbReference>
<dbReference type="EC" id="2.1.2.1" evidence="9"/>
<dbReference type="Gene3D" id="3.40.640.10">
    <property type="entry name" value="Type I PLP-dependent aspartate aminotransferase-like (Major domain)"/>
    <property type="match status" value="1"/>
</dbReference>
<name>C6HZ34_9BACT</name>
<dbReference type="InterPro" id="IPR015424">
    <property type="entry name" value="PyrdxlP-dep_Trfase"/>
</dbReference>
<dbReference type="PROSITE" id="PS00096">
    <property type="entry name" value="SHMT"/>
    <property type="match status" value="1"/>
</dbReference>
<dbReference type="GO" id="GO:0008168">
    <property type="term" value="F:methyltransferase activity"/>
    <property type="evidence" value="ECO:0007669"/>
    <property type="project" value="UniProtKB-KW"/>
</dbReference>
<reference evidence="12 13" key="1">
    <citation type="journal article" date="2009" name="Appl. Environ. Microbiol.">
        <title>Community genomic and proteomic analyses of chemoautotrophic iron-oxidizing "Leptospirillum rubarum" (Group II) and "Leptospirillum ferrodiazotrophum" (Group III) bacteria in acid mine drainage biofilms.</title>
        <authorList>
            <person name="Goltsman D.S."/>
            <person name="Denef V.J."/>
            <person name="Singer S.W."/>
            <person name="VerBerkmoes N.C."/>
            <person name="Lefsrud M."/>
            <person name="Mueller R.S."/>
            <person name="Dick G.J."/>
            <person name="Sun C.L."/>
            <person name="Wheeler K.E."/>
            <person name="Zemla A."/>
            <person name="Baker B.J."/>
            <person name="Hauser L."/>
            <person name="Land M."/>
            <person name="Shah M.B."/>
            <person name="Thelen M.P."/>
            <person name="Hettich R.L."/>
            <person name="Banfield J.F."/>
        </authorList>
    </citation>
    <scope>NUCLEOTIDE SEQUENCE [LARGE SCALE GENOMIC DNA]</scope>
</reference>
<dbReference type="InterPro" id="IPR039429">
    <property type="entry name" value="SHMT-like_dom"/>
</dbReference>
<keyword evidence="5 9" id="KW-0963">Cytoplasm</keyword>
<evidence type="ECO:0000256" key="5">
    <source>
        <dbReference type="ARBA" id="ARBA00022490"/>
    </source>
</evidence>
<evidence type="ECO:0000256" key="1">
    <source>
        <dbReference type="ARBA" id="ARBA00001933"/>
    </source>
</evidence>
<evidence type="ECO:0000256" key="10">
    <source>
        <dbReference type="PIRSR" id="PIRSR000412-50"/>
    </source>
</evidence>
<dbReference type="SUPFAM" id="SSF53383">
    <property type="entry name" value="PLP-dependent transferases"/>
    <property type="match status" value="1"/>
</dbReference>
<keyword evidence="13" id="KW-1185">Reference proteome</keyword>
<sequence>MRWLEQKDPETHLAIMQEVEREQDRLILIASENYVSPSILEAVGSVMTNKYAEGYPGRRYYSGCEAVDKVEELAIARAKTVFGAEHVNVQPHSGSQANMAVYLAAIRPGDTILGMNLSHGGHLTHGASVSFSGHYYKSVSYGVDPKTGLIDMDQVRSLAREHRPRIIIAGASSYPRTIDFAPFRAISDEVGATFLVDMAHISGLVAAGLHPSPFPVADYVTTSTHKTLRGPRGGMAFSREAHAKALDKAVFPMMQGGPLMHVVAGKAVMLREAMDPSFRDYMARVVDNCRVLAQTLTDGGYHLLTGGTDNHLLLIDLRPQGLTGRDAEQFLSQAGIFVNKNGVPFDDKPPTVTSGIRIGTPAATTRGLGQEEMRQVGLWIREILDSRGKAEVTQKIAAQVRELLSRFPIYGEIRRSGSATPR</sequence>
<organism evidence="12 13">
    <name type="scientific">Leptospirillum ferrodiazotrophum</name>
    <dbReference type="NCBI Taxonomy" id="412449"/>
    <lineage>
        <taxon>Bacteria</taxon>
        <taxon>Pseudomonadati</taxon>
        <taxon>Nitrospirota</taxon>
        <taxon>Nitrospiria</taxon>
        <taxon>Nitrospirales</taxon>
        <taxon>Nitrospiraceae</taxon>
        <taxon>Leptospirillum</taxon>
    </lineage>
</organism>
<comment type="catalytic activity">
    <reaction evidence="9">
        <text>(6R)-5,10-methylene-5,6,7,8-tetrahydrofolate + glycine + H2O = (6S)-5,6,7,8-tetrahydrofolate + L-serine</text>
        <dbReference type="Rhea" id="RHEA:15481"/>
        <dbReference type="ChEBI" id="CHEBI:15377"/>
        <dbReference type="ChEBI" id="CHEBI:15636"/>
        <dbReference type="ChEBI" id="CHEBI:33384"/>
        <dbReference type="ChEBI" id="CHEBI:57305"/>
        <dbReference type="ChEBI" id="CHEBI:57453"/>
        <dbReference type="EC" id="2.1.2.1"/>
    </reaction>
</comment>
<feature type="binding site" evidence="9">
    <location>
        <position position="240"/>
    </location>
    <ligand>
        <name>(6S)-5,6,7,8-tetrahydrofolate</name>
        <dbReference type="ChEBI" id="CHEBI:57453"/>
    </ligand>
</feature>
<keyword evidence="9" id="KW-0028">Amino-acid biosynthesis</keyword>
<keyword evidence="7 9" id="KW-0808">Transferase</keyword>
<dbReference type="NCBIfam" id="NF000586">
    <property type="entry name" value="PRK00011.1"/>
    <property type="match status" value="1"/>
</dbReference>
<dbReference type="AlphaFoldDB" id="C6HZ34"/>
<dbReference type="InterPro" id="IPR015421">
    <property type="entry name" value="PyrdxlP-dep_Trfase_major"/>
</dbReference>
<dbReference type="UniPathway" id="UPA00193"/>
<accession>C6HZ34</accession>
<dbReference type="GO" id="GO:0005829">
    <property type="term" value="C:cytosol"/>
    <property type="evidence" value="ECO:0007669"/>
    <property type="project" value="TreeGrafter"/>
</dbReference>
<comment type="function">
    <text evidence="9">Catalyzes the reversible interconversion of serine and glycine with tetrahydrofolate (THF) serving as the one-carbon carrier. This reaction serves as the major source of one-carbon groups required for the biosynthesis of purines, thymidylate, methionine, and other important biomolecules. Also exhibits THF-independent aldolase activity toward beta-hydroxyamino acids, producing glycine and aldehydes, via a retro-aldol mechanism.</text>
</comment>
<evidence type="ECO:0000256" key="4">
    <source>
        <dbReference type="ARBA" id="ARBA00011738"/>
    </source>
</evidence>
<feature type="site" description="Plays an important role in substrate specificity" evidence="9">
    <location>
        <position position="225"/>
    </location>
</feature>
<keyword evidence="8 9" id="KW-0663">Pyridoxal phosphate</keyword>
<gene>
    <name evidence="9" type="primary">glyA</name>
    <name evidence="12" type="ORF">UBAL3_94530011</name>
</gene>
<evidence type="ECO:0000313" key="12">
    <source>
        <dbReference type="EMBL" id="EES52045.1"/>
    </source>
</evidence>
<dbReference type="InterPro" id="IPR049943">
    <property type="entry name" value="Ser_HO-MeTrfase-like"/>
</dbReference>
<dbReference type="GO" id="GO:0030170">
    <property type="term" value="F:pyridoxal phosphate binding"/>
    <property type="evidence" value="ECO:0007669"/>
    <property type="project" value="UniProtKB-UniRule"/>
</dbReference>
<comment type="caution">
    <text evidence="9">Lacks conserved residue(s) required for the propagation of feature annotation.</text>
</comment>
<dbReference type="InterPro" id="IPR019798">
    <property type="entry name" value="Ser_HO-MeTrfase_PLP_BS"/>
</dbReference>
<keyword evidence="12" id="KW-0489">Methyltransferase</keyword>
<comment type="pathway">
    <text evidence="9">Amino-acid biosynthesis; glycine biosynthesis; glycine from L-serine: step 1/1.</text>
</comment>
<evidence type="ECO:0000256" key="7">
    <source>
        <dbReference type="ARBA" id="ARBA00022679"/>
    </source>
</evidence>
<dbReference type="HAMAP" id="MF_00051">
    <property type="entry name" value="SHMT"/>
    <property type="match status" value="1"/>
</dbReference>
<dbReference type="GO" id="GO:0004372">
    <property type="term" value="F:glycine hydroxymethyltransferase activity"/>
    <property type="evidence" value="ECO:0007669"/>
    <property type="project" value="UniProtKB-UniRule"/>
</dbReference>